<dbReference type="Proteomes" id="UP000255382">
    <property type="component" value="Unassembled WGS sequence"/>
</dbReference>
<feature type="domain" description="Rhodanese" evidence="1">
    <location>
        <begin position="122"/>
        <end position="210"/>
    </location>
</feature>
<evidence type="ECO:0000259" key="1">
    <source>
        <dbReference type="PROSITE" id="PS50206"/>
    </source>
</evidence>
<dbReference type="InterPro" id="IPR036873">
    <property type="entry name" value="Rhodanese-like_dom_sf"/>
</dbReference>
<dbReference type="InterPro" id="IPR001763">
    <property type="entry name" value="Rhodanese-like_dom"/>
</dbReference>
<dbReference type="PANTHER" id="PTHR44086">
    <property type="entry name" value="THIOSULFATE SULFURTRANSFERASE RDL2, MITOCHONDRIAL-RELATED"/>
    <property type="match status" value="1"/>
</dbReference>
<keyword evidence="3" id="KW-1185">Reference proteome</keyword>
<dbReference type="SMART" id="SM00450">
    <property type="entry name" value="RHOD"/>
    <property type="match status" value="2"/>
</dbReference>
<dbReference type="PROSITE" id="PS50206">
    <property type="entry name" value="RHODANESE_3"/>
    <property type="match status" value="2"/>
</dbReference>
<name>A0A378B9Z5_KLEPO</name>
<dbReference type="GO" id="GO:0004792">
    <property type="term" value="F:thiosulfate-cyanide sulfurtransferase activity"/>
    <property type="evidence" value="ECO:0007669"/>
    <property type="project" value="InterPro"/>
</dbReference>
<evidence type="ECO:0000313" key="3">
    <source>
        <dbReference type="Proteomes" id="UP000255382"/>
    </source>
</evidence>
<proteinExistence type="predicted"/>
<dbReference type="CDD" id="cd01535">
    <property type="entry name" value="4RHOD_Repeat_4"/>
    <property type="match status" value="1"/>
</dbReference>
<evidence type="ECO:0000313" key="2">
    <source>
        <dbReference type="EMBL" id="STV33679.1"/>
    </source>
</evidence>
<accession>A0A378B9Z5</accession>
<feature type="domain" description="Rhodanese" evidence="1">
    <location>
        <begin position="20"/>
        <end position="102"/>
    </location>
</feature>
<organism evidence="2 3">
    <name type="scientific">Klebsiella pneumoniae subsp. ozaenae</name>
    <dbReference type="NCBI Taxonomy" id="574"/>
    <lineage>
        <taxon>Bacteria</taxon>
        <taxon>Pseudomonadati</taxon>
        <taxon>Pseudomonadota</taxon>
        <taxon>Gammaproteobacteria</taxon>
        <taxon>Enterobacterales</taxon>
        <taxon>Enterobacteriaceae</taxon>
        <taxon>Klebsiella/Raoultella group</taxon>
        <taxon>Klebsiella</taxon>
        <taxon>Klebsiella pneumoniae complex</taxon>
    </lineage>
</organism>
<dbReference type="AlphaFoldDB" id="A0A378B9Z5"/>
<dbReference type="PANTHER" id="PTHR44086:SF10">
    <property type="entry name" value="THIOSULFATE SULFURTRANSFERASE_RHODANESE-LIKE DOMAIN-CONTAINING PROTEIN 3"/>
    <property type="match status" value="1"/>
</dbReference>
<reference evidence="2 3" key="1">
    <citation type="submission" date="2018-06" db="EMBL/GenBank/DDBJ databases">
        <authorList>
            <consortium name="Pathogen Informatics"/>
            <person name="Doyle S."/>
        </authorList>
    </citation>
    <scope>NUCLEOTIDE SEQUENCE [LARGE SCALE GENOMIC DNA]</scope>
    <source>
        <strain evidence="2 3">NCTC5050</strain>
    </source>
</reference>
<dbReference type="Gene3D" id="3.40.250.10">
    <property type="entry name" value="Rhodanese-like domain"/>
    <property type="match status" value="2"/>
</dbReference>
<dbReference type="EMBL" id="UGLZ01000005">
    <property type="protein sequence ID" value="STV33679.1"/>
    <property type="molecule type" value="Genomic_DNA"/>
</dbReference>
<sequence length="262" mass="28194">MRPRCNAGCSRATAPPSCFDVRSPEEYAAGHYPGSLSAPGGQLVQETDHFASVRGARIVLLDDDGIRAAITGSWLAQMGWETARLSALSTSQLSKRGVPAAEVPPGPQAEEISPAQLAQQLEEPGTVVLDFTTSANFVARHIPGAWWLTRSQLRQALEVIPPAQRYVVTCGSSLLARYAMPEVAALTGKPVQLLTGGTLAWIAAGLPLAHGDSGLAVERRDRYRRPYEGTDNSAEAMQAYLEWEYGLVDQLARDGTHGFRVL</sequence>
<keyword evidence="2" id="KW-0808">Transferase</keyword>
<dbReference type="SUPFAM" id="SSF52821">
    <property type="entry name" value="Rhodanese/Cell cycle control phosphatase"/>
    <property type="match status" value="2"/>
</dbReference>
<protein>
    <submittedName>
        <fullName evidence="2">Rhodanese-related sulfurtransferase</fullName>
    </submittedName>
</protein>
<gene>
    <name evidence="2" type="ORF">NCTC5050_04626</name>
</gene>
<dbReference type="PROSITE" id="PS00380">
    <property type="entry name" value="RHODANESE_1"/>
    <property type="match status" value="1"/>
</dbReference>
<dbReference type="Pfam" id="PF00581">
    <property type="entry name" value="Rhodanese"/>
    <property type="match status" value="2"/>
</dbReference>
<dbReference type="InterPro" id="IPR001307">
    <property type="entry name" value="Thiosulphate_STrfase_CS"/>
</dbReference>